<gene>
    <name evidence="1" type="ORF">RPERSI_LOCUS3151</name>
</gene>
<protein>
    <submittedName>
        <fullName evidence="1">22248_t:CDS:1</fullName>
    </submittedName>
</protein>
<reference evidence="1" key="1">
    <citation type="submission" date="2021-06" db="EMBL/GenBank/DDBJ databases">
        <authorList>
            <person name="Kallberg Y."/>
            <person name="Tangrot J."/>
            <person name="Rosling A."/>
        </authorList>
    </citation>
    <scope>NUCLEOTIDE SEQUENCE</scope>
    <source>
        <strain evidence="1">MA461A</strain>
    </source>
</reference>
<proteinExistence type="predicted"/>
<keyword evidence="2" id="KW-1185">Reference proteome</keyword>
<comment type="caution">
    <text evidence="1">The sequence shown here is derived from an EMBL/GenBank/DDBJ whole genome shotgun (WGS) entry which is preliminary data.</text>
</comment>
<dbReference type="EMBL" id="CAJVQC010003724">
    <property type="protein sequence ID" value="CAG8531320.1"/>
    <property type="molecule type" value="Genomic_DNA"/>
</dbReference>
<dbReference type="Proteomes" id="UP000789920">
    <property type="component" value="Unassembled WGS sequence"/>
</dbReference>
<feature type="non-terminal residue" evidence="1">
    <location>
        <position position="1"/>
    </location>
</feature>
<sequence>WGDAPVHTIAAALFLKKHQVRYFEKIGYSHSGLVNCPREREFQYKCLCFPEYNYESDCIKE</sequence>
<name>A0ACA9LHJ0_9GLOM</name>
<evidence type="ECO:0000313" key="1">
    <source>
        <dbReference type="EMBL" id="CAG8531320.1"/>
    </source>
</evidence>
<evidence type="ECO:0000313" key="2">
    <source>
        <dbReference type="Proteomes" id="UP000789920"/>
    </source>
</evidence>
<organism evidence="1 2">
    <name type="scientific">Racocetra persica</name>
    <dbReference type="NCBI Taxonomy" id="160502"/>
    <lineage>
        <taxon>Eukaryota</taxon>
        <taxon>Fungi</taxon>
        <taxon>Fungi incertae sedis</taxon>
        <taxon>Mucoromycota</taxon>
        <taxon>Glomeromycotina</taxon>
        <taxon>Glomeromycetes</taxon>
        <taxon>Diversisporales</taxon>
        <taxon>Gigasporaceae</taxon>
        <taxon>Racocetra</taxon>
    </lineage>
</organism>
<accession>A0ACA9LHJ0</accession>